<feature type="domain" description="Spastin/Vps4 C-terminal" evidence="4">
    <location>
        <begin position="68"/>
        <end position="123"/>
    </location>
</feature>
<protein>
    <recommendedName>
        <fullName evidence="4">Spastin/Vps4 C-terminal domain-containing protein</fullName>
    </recommendedName>
</protein>
<keyword evidence="1" id="KW-0547">Nucleotide-binding</keyword>
<organism evidence="5 6">
    <name type="scientific">Streblomastix strix</name>
    <dbReference type="NCBI Taxonomy" id="222440"/>
    <lineage>
        <taxon>Eukaryota</taxon>
        <taxon>Metamonada</taxon>
        <taxon>Preaxostyla</taxon>
        <taxon>Oxymonadida</taxon>
        <taxon>Streblomastigidae</taxon>
        <taxon>Streblomastix</taxon>
    </lineage>
</organism>
<evidence type="ECO:0000313" key="5">
    <source>
        <dbReference type="EMBL" id="KAA6376629.1"/>
    </source>
</evidence>
<evidence type="ECO:0000256" key="3">
    <source>
        <dbReference type="SAM" id="MobiDB-lite"/>
    </source>
</evidence>
<dbReference type="Pfam" id="PF09336">
    <property type="entry name" value="Vps4_C"/>
    <property type="match status" value="1"/>
</dbReference>
<reference evidence="5 6" key="1">
    <citation type="submission" date="2019-03" db="EMBL/GenBank/DDBJ databases">
        <title>Single cell metagenomics reveals metabolic interactions within the superorganism composed of flagellate Streblomastix strix and complex community of Bacteroidetes bacteria on its surface.</title>
        <authorList>
            <person name="Treitli S.C."/>
            <person name="Kolisko M."/>
            <person name="Husnik F."/>
            <person name="Keeling P."/>
            <person name="Hampl V."/>
        </authorList>
    </citation>
    <scope>NUCLEOTIDE SEQUENCE [LARGE SCALE GENOMIC DNA]</scope>
    <source>
        <strain evidence="5">ST1C</strain>
    </source>
</reference>
<proteinExistence type="predicted"/>
<accession>A0A5J4V1M4</accession>
<evidence type="ECO:0000259" key="4">
    <source>
        <dbReference type="Pfam" id="PF09336"/>
    </source>
</evidence>
<sequence length="127" mass="14481">MQYALMYPVRILQKTMKFKQVLVEEPIPEDTQDAKQERTKSQPGSLPQFPQIGKMQPRTRKVKRYVGTSPADPQGISMTLDDVPPYQLLVPPVTLEHVMSSLSKIHSSVNPNNVKLCVDWANKYKTE</sequence>
<keyword evidence="2" id="KW-0067">ATP-binding</keyword>
<dbReference type="Proteomes" id="UP000324800">
    <property type="component" value="Unassembled WGS sequence"/>
</dbReference>
<dbReference type="AlphaFoldDB" id="A0A5J4V1M4"/>
<gene>
    <name evidence="5" type="ORF">EZS28_027846</name>
</gene>
<feature type="region of interest" description="Disordered" evidence="3">
    <location>
        <begin position="25"/>
        <end position="79"/>
    </location>
</feature>
<evidence type="ECO:0000256" key="2">
    <source>
        <dbReference type="ARBA" id="ARBA00022840"/>
    </source>
</evidence>
<dbReference type="GO" id="GO:0005524">
    <property type="term" value="F:ATP binding"/>
    <property type="evidence" value="ECO:0007669"/>
    <property type="project" value="UniProtKB-KW"/>
</dbReference>
<comment type="caution">
    <text evidence="5">The sequence shown here is derived from an EMBL/GenBank/DDBJ whole genome shotgun (WGS) entry which is preliminary data.</text>
</comment>
<dbReference type="EMBL" id="SNRW01010395">
    <property type="protein sequence ID" value="KAA6376629.1"/>
    <property type="molecule type" value="Genomic_DNA"/>
</dbReference>
<name>A0A5J4V1M4_9EUKA</name>
<evidence type="ECO:0000313" key="6">
    <source>
        <dbReference type="Proteomes" id="UP000324800"/>
    </source>
</evidence>
<dbReference type="Gene3D" id="1.10.8.60">
    <property type="match status" value="1"/>
</dbReference>
<dbReference type="InterPro" id="IPR015415">
    <property type="entry name" value="Spast_Vps4_C"/>
</dbReference>
<evidence type="ECO:0000256" key="1">
    <source>
        <dbReference type="ARBA" id="ARBA00022741"/>
    </source>
</evidence>